<evidence type="ECO:0000313" key="2">
    <source>
        <dbReference type="Proteomes" id="UP000238296"/>
    </source>
</evidence>
<name>A0A2S8BNI7_9MYCO</name>
<organism evidence="1 2">
    <name type="scientific">Mycobacterium talmoniae</name>
    <dbReference type="NCBI Taxonomy" id="1858794"/>
    <lineage>
        <taxon>Bacteria</taxon>
        <taxon>Bacillati</taxon>
        <taxon>Actinomycetota</taxon>
        <taxon>Actinomycetes</taxon>
        <taxon>Mycobacteriales</taxon>
        <taxon>Mycobacteriaceae</taxon>
        <taxon>Mycobacterium</taxon>
    </lineage>
</organism>
<dbReference type="AlphaFoldDB" id="A0A2S8BNI7"/>
<sequence length="73" mass="8169">MPACGMTASTELARLRAHADGFHALAVDLEALRRRRAAADTEVMRRFIAQPGRRLHLAYLIWYVTSAYPVALT</sequence>
<gene>
    <name evidence="1" type="ORF">C1Y40_01573</name>
</gene>
<evidence type="ECO:0000313" key="1">
    <source>
        <dbReference type="EMBL" id="PQM48205.1"/>
    </source>
</evidence>
<proteinExistence type="predicted"/>
<accession>A0A2S8BNI7</accession>
<dbReference type="Proteomes" id="UP000238296">
    <property type="component" value="Unassembled WGS sequence"/>
</dbReference>
<protein>
    <submittedName>
        <fullName evidence="1">Uncharacterized protein</fullName>
    </submittedName>
</protein>
<comment type="caution">
    <text evidence="1">The sequence shown here is derived from an EMBL/GenBank/DDBJ whole genome shotgun (WGS) entry which is preliminary data.</text>
</comment>
<dbReference type="EMBL" id="PPEA01000223">
    <property type="protein sequence ID" value="PQM48205.1"/>
    <property type="molecule type" value="Genomic_DNA"/>
</dbReference>
<reference evidence="1 2" key="1">
    <citation type="journal article" date="2017" name="Int. J. Syst. Evol. Microbiol.">
        <title>Mycobacterium talmoniae sp. nov., a slowly growing mycobacterium isolated from human respiratory samples.</title>
        <authorList>
            <person name="Davidson R.M."/>
            <person name="DeGroote M.A."/>
            <person name="Marola J.L."/>
            <person name="Buss S."/>
            <person name="Jones V."/>
            <person name="McNeil M.R."/>
            <person name="Freifeld A.G."/>
            <person name="Elaine Epperson L."/>
            <person name="Hasan N.A."/>
            <person name="Jackson M."/>
            <person name="Iwen P.C."/>
            <person name="Salfinger M."/>
            <person name="Strong M."/>
        </authorList>
    </citation>
    <scope>NUCLEOTIDE SEQUENCE [LARGE SCALE GENOMIC DNA]</scope>
    <source>
        <strain evidence="1 2">ATCC BAA-2683</strain>
    </source>
</reference>